<dbReference type="Proteomes" id="UP000553776">
    <property type="component" value="Unassembled WGS sequence"/>
</dbReference>
<dbReference type="InterPro" id="IPR001650">
    <property type="entry name" value="Helicase_C-like"/>
</dbReference>
<dbReference type="InterPro" id="IPR027417">
    <property type="entry name" value="P-loop_NTPase"/>
</dbReference>
<gene>
    <name evidence="3" type="ORF">H7B90_00810</name>
</gene>
<evidence type="ECO:0000256" key="1">
    <source>
        <dbReference type="ARBA" id="ARBA00022801"/>
    </source>
</evidence>
<name>A0A841TSW0_9BACL</name>
<dbReference type="GO" id="GO:0031297">
    <property type="term" value="P:replication fork processing"/>
    <property type="evidence" value="ECO:0007669"/>
    <property type="project" value="TreeGrafter"/>
</dbReference>
<dbReference type="GO" id="GO:0006281">
    <property type="term" value="P:DNA repair"/>
    <property type="evidence" value="ECO:0007669"/>
    <property type="project" value="TreeGrafter"/>
</dbReference>
<dbReference type="CDD" id="cd18793">
    <property type="entry name" value="SF2_C_SNF"/>
    <property type="match status" value="1"/>
</dbReference>
<dbReference type="Pfam" id="PF00271">
    <property type="entry name" value="Helicase_C"/>
    <property type="match status" value="1"/>
</dbReference>
<sequence>MGGASLGAAEQIPDYLIRPTPSDYYYGTLEYEEETDSWVVRGDPAVCQMAKRLFPGAEGRGAGIARFKSNKRTNGDLNWLMMRYPLEVMNADKWEADYQSAVKHVIKRNQIRRAPSKLEPSSLVFNGRLSGFQQEGVAYLNNNAPTLLADDMGLGKTVQALGWIATINRFPGLIVVPTSVRVQWASQIRKFIVPPPPTEGQIEYPPDTSKMVHIIKGLKPYELPEASFYIIHYSLLRGWKQYLPSFGFEFVVFDEIQELRHDGTDKYAAASQLGQSTENVIGLSGTPIYNYGDEIRNVMNIIDYQCLGDKESFAREWCGGGKIVQKPALLYEYLKREGLMLRRTKDDVLHELPAKRRIVQDIDSDHSVFSENMKTVLKLIGQHDTSADHFERGRLKREIGQEVRRATGVAKAPYVAEFVKMLLEAGEAVVLYGYHHDVYEVWREQLKKYDPVFVTGQESSAQKEVAKDAFIKGKTKLIVISLRAAAGIDGLQHRASVVVNGELDWSPGVHSQCEDRLHRIGQKAQVIIYYLVCSQGSDEQMMEALGLKTSQFVGIMGGAEETEEDRELSQIEVGKHLDKIMEQYRSRVSA</sequence>
<dbReference type="Gene3D" id="3.40.50.10810">
    <property type="entry name" value="Tandem AAA-ATPase domain"/>
    <property type="match status" value="1"/>
</dbReference>
<protein>
    <submittedName>
        <fullName evidence="3">DEAD/DEAH box helicase</fullName>
    </submittedName>
</protein>
<proteinExistence type="predicted"/>
<dbReference type="Pfam" id="PF00176">
    <property type="entry name" value="SNF2-rel_dom"/>
    <property type="match status" value="1"/>
</dbReference>
<dbReference type="Gene3D" id="3.40.50.300">
    <property type="entry name" value="P-loop containing nucleotide triphosphate hydrolases"/>
    <property type="match status" value="1"/>
</dbReference>
<reference evidence="3 4" key="1">
    <citation type="submission" date="2020-08" db="EMBL/GenBank/DDBJ databases">
        <title>Cohnella phylogeny.</title>
        <authorList>
            <person name="Dunlap C."/>
        </authorList>
    </citation>
    <scope>NUCLEOTIDE SEQUENCE [LARGE SCALE GENOMIC DNA]</scope>
    <source>
        <strain evidence="3 4">DSM 25239</strain>
    </source>
</reference>
<dbReference type="InterPro" id="IPR049730">
    <property type="entry name" value="SNF2/RAD54-like_C"/>
</dbReference>
<keyword evidence="3" id="KW-0067">ATP-binding</keyword>
<dbReference type="GO" id="GO:0016787">
    <property type="term" value="F:hydrolase activity"/>
    <property type="evidence" value="ECO:0007669"/>
    <property type="project" value="UniProtKB-KW"/>
</dbReference>
<evidence type="ECO:0000313" key="3">
    <source>
        <dbReference type="EMBL" id="MBB6689932.1"/>
    </source>
</evidence>
<dbReference type="PANTHER" id="PTHR45766">
    <property type="entry name" value="DNA ANNEALING HELICASE AND ENDONUCLEASE ZRANB3 FAMILY MEMBER"/>
    <property type="match status" value="1"/>
</dbReference>
<organism evidence="3 4">
    <name type="scientific">Cohnella xylanilytica</name>
    <dbReference type="NCBI Taxonomy" id="557555"/>
    <lineage>
        <taxon>Bacteria</taxon>
        <taxon>Bacillati</taxon>
        <taxon>Bacillota</taxon>
        <taxon>Bacilli</taxon>
        <taxon>Bacillales</taxon>
        <taxon>Paenibacillaceae</taxon>
        <taxon>Cohnella</taxon>
    </lineage>
</organism>
<evidence type="ECO:0000259" key="2">
    <source>
        <dbReference type="PROSITE" id="PS51192"/>
    </source>
</evidence>
<accession>A0A841TSW0</accession>
<dbReference type="SMART" id="SM00487">
    <property type="entry name" value="DEXDc"/>
    <property type="match status" value="1"/>
</dbReference>
<comment type="caution">
    <text evidence="3">The sequence shown here is derived from an EMBL/GenBank/DDBJ whole genome shotgun (WGS) entry which is preliminary data.</text>
</comment>
<dbReference type="PANTHER" id="PTHR45766:SF6">
    <property type="entry name" value="SWI_SNF-RELATED MATRIX-ASSOCIATED ACTIN-DEPENDENT REGULATOR OF CHROMATIN SUBFAMILY A-LIKE PROTEIN 1"/>
    <property type="match status" value="1"/>
</dbReference>
<keyword evidence="1" id="KW-0378">Hydrolase</keyword>
<keyword evidence="3" id="KW-0347">Helicase</keyword>
<feature type="domain" description="Helicase ATP-binding" evidence="2">
    <location>
        <begin position="137"/>
        <end position="305"/>
    </location>
</feature>
<keyword evidence="4" id="KW-1185">Reference proteome</keyword>
<dbReference type="InterPro" id="IPR014001">
    <property type="entry name" value="Helicase_ATP-bd"/>
</dbReference>
<dbReference type="SUPFAM" id="SSF52540">
    <property type="entry name" value="P-loop containing nucleoside triphosphate hydrolases"/>
    <property type="match status" value="2"/>
</dbReference>
<keyword evidence="3" id="KW-0547">Nucleotide-binding</keyword>
<evidence type="ECO:0000313" key="4">
    <source>
        <dbReference type="Proteomes" id="UP000553776"/>
    </source>
</evidence>
<dbReference type="GO" id="GO:0005524">
    <property type="term" value="F:ATP binding"/>
    <property type="evidence" value="ECO:0007669"/>
    <property type="project" value="InterPro"/>
</dbReference>
<dbReference type="PROSITE" id="PS51192">
    <property type="entry name" value="HELICASE_ATP_BIND_1"/>
    <property type="match status" value="1"/>
</dbReference>
<dbReference type="EMBL" id="JACJVR010000002">
    <property type="protein sequence ID" value="MBB6689932.1"/>
    <property type="molecule type" value="Genomic_DNA"/>
</dbReference>
<dbReference type="AlphaFoldDB" id="A0A841TSW0"/>
<dbReference type="InterPro" id="IPR000330">
    <property type="entry name" value="SNF2_N"/>
</dbReference>
<dbReference type="InterPro" id="IPR038718">
    <property type="entry name" value="SNF2-like_sf"/>
</dbReference>
<dbReference type="GO" id="GO:0004386">
    <property type="term" value="F:helicase activity"/>
    <property type="evidence" value="ECO:0007669"/>
    <property type="project" value="UniProtKB-KW"/>
</dbReference>